<evidence type="ECO:0000313" key="2">
    <source>
        <dbReference type="EMBL" id="KAK7098746.1"/>
    </source>
</evidence>
<feature type="region of interest" description="Disordered" evidence="1">
    <location>
        <begin position="1"/>
        <end position="21"/>
    </location>
</feature>
<evidence type="ECO:0000313" key="3">
    <source>
        <dbReference type="Proteomes" id="UP001374579"/>
    </source>
</evidence>
<gene>
    <name evidence="2" type="ORF">V1264_002982</name>
</gene>
<dbReference type="Proteomes" id="UP001374579">
    <property type="component" value="Unassembled WGS sequence"/>
</dbReference>
<sequence>MEEKEQQLQPTERPDQLVKLNRRSQTTILRLRTGHCGLNKHLKRLGLRDTAQCECGSEEQTPEHILQTCPHLETARQHYWPEDTSLGTKRWGPAAELLKTADFMATTDLTI</sequence>
<organism evidence="2 3">
    <name type="scientific">Littorina saxatilis</name>
    <dbReference type="NCBI Taxonomy" id="31220"/>
    <lineage>
        <taxon>Eukaryota</taxon>
        <taxon>Metazoa</taxon>
        <taxon>Spiralia</taxon>
        <taxon>Lophotrochozoa</taxon>
        <taxon>Mollusca</taxon>
        <taxon>Gastropoda</taxon>
        <taxon>Caenogastropoda</taxon>
        <taxon>Littorinimorpha</taxon>
        <taxon>Littorinoidea</taxon>
        <taxon>Littorinidae</taxon>
        <taxon>Littorina</taxon>
    </lineage>
</organism>
<proteinExistence type="predicted"/>
<keyword evidence="3" id="KW-1185">Reference proteome</keyword>
<feature type="compositionally biased region" description="Basic and acidic residues" evidence="1">
    <location>
        <begin position="1"/>
        <end position="16"/>
    </location>
</feature>
<protein>
    <submittedName>
        <fullName evidence="2">Uncharacterized protein</fullName>
    </submittedName>
</protein>
<name>A0AAN9G819_9CAEN</name>
<evidence type="ECO:0000256" key="1">
    <source>
        <dbReference type="SAM" id="MobiDB-lite"/>
    </source>
</evidence>
<dbReference type="EMBL" id="JBAMIC010000012">
    <property type="protein sequence ID" value="KAK7098746.1"/>
    <property type="molecule type" value="Genomic_DNA"/>
</dbReference>
<reference evidence="2 3" key="1">
    <citation type="submission" date="2024-02" db="EMBL/GenBank/DDBJ databases">
        <title>Chromosome-scale genome assembly of the rough periwinkle Littorina saxatilis.</title>
        <authorList>
            <person name="De Jode A."/>
            <person name="Faria R."/>
            <person name="Formenti G."/>
            <person name="Sims Y."/>
            <person name="Smith T.P."/>
            <person name="Tracey A."/>
            <person name="Wood J.M.D."/>
            <person name="Zagrodzka Z.B."/>
            <person name="Johannesson K."/>
            <person name="Butlin R.K."/>
            <person name="Leder E.H."/>
        </authorList>
    </citation>
    <scope>NUCLEOTIDE SEQUENCE [LARGE SCALE GENOMIC DNA]</scope>
    <source>
        <strain evidence="2">Snail1</strain>
        <tissue evidence="2">Muscle</tissue>
    </source>
</reference>
<accession>A0AAN9G819</accession>
<comment type="caution">
    <text evidence="2">The sequence shown here is derived from an EMBL/GenBank/DDBJ whole genome shotgun (WGS) entry which is preliminary data.</text>
</comment>
<dbReference type="AlphaFoldDB" id="A0AAN9G819"/>